<evidence type="ECO:0000313" key="2">
    <source>
        <dbReference type="Proteomes" id="UP001195196"/>
    </source>
</evidence>
<evidence type="ECO:0008006" key="3">
    <source>
        <dbReference type="Google" id="ProtNLM"/>
    </source>
</evidence>
<name>A0AAW4G4R4_GORRU</name>
<gene>
    <name evidence="1" type="ORF">JTZ10_10970</name>
</gene>
<organism evidence="1 2">
    <name type="scientific">Gordonia rubripertincta</name>
    <name type="common">Rhodococcus corallinus</name>
    <dbReference type="NCBI Taxonomy" id="36822"/>
    <lineage>
        <taxon>Bacteria</taxon>
        <taxon>Bacillati</taxon>
        <taxon>Actinomycetota</taxon>
        <taxon>Actinomycetes</taxon>
        <taxon>Mycobacteriales</taxon>
        <taxon>Gordoniaceae</taxon>
        <taxon>Gordonia</taxon>
    </lineage>
</organism>
<dbReference type="Proteomes" id="UP001195196">
    <property type="component" value="Unassembled WGS sequence"/>
</dbReference>
<comment type="caution">
    <text evidence="1">The sequence shown here is derived from an EMBL/GenBank/DDBJ whole genome shotgun (WGS) entry which is preliminary data.</text>
</comment>
<evidence type="ECO:0000313" key="1">
    <source>
        <dbReference type="EMBL" id="MBM7278284.1"/>
    </source>
</evidence>
<reference evidence="1" key="1">
    <citation type="submission" date="2021-02" db="EMBL/GenBank/DDBJ databases">
        <title>Taxonomy, biology and ecology of Rhodococcus bacteria occurring in California pistachio and other woody hosts as revealed by genome sequence analyses.</title>
        <authorList>
            <person name="Riely B."/>
            <person name="Gai Y."/>
        </authorList>
    </citation>
    <scope>NUCLEOTIDE SEQUENCE</scope>
    <source>
        <strain evidence="1">BP-295</strain>
    </source>
</reference>
<dbReference type="EMBL" id="JAFFGU010000004">
    <property type="protein sequence ID" value="MBM7278284.1"/>
    <property type="molecule type" value="Genomic_DNA"/>
</dbReference>
<dbReference type="RefSeq" id="WP_204717975.1">
    <property type="nucleotide sequence ID" value="NZ_JAFFGU010000004.1"/>
</dbReference>
<sequence length="258" mass="28028">MNWLSIERLLAAITAAGGTIPADITALVATRTAVENWNPPPSSTLEDIVARGELTATNADKILDAALIQPNRQPSDLKLIAETALTKRTRTLIRDTAADDIIASLQPIHAEAIDTMVKASQVIGTTTSAEEALEIDGGVKAWRDLATARATLDRIDTIVETLYTDFGTLGSRNPQLDIPRLRYIVNYANGIDAPLHALGEVLNNHRTRARGGRWHHAPALLHLNTPTQAREILDHHRQIAQEIADADYARTHGTLTAS</sequence>
<accession>A0AAW4G4R4</accession>
<protein>
    <recommendedName>
        <fullName evidence="3">DUF222 domain-containing protein</fullName>
    </recommendedName>
</protein>
<dbReference type="AlphaFoldDB" id="A0AAW4G4R4"/>
<proteinExistence type="predicted"/>